<proteinExistence type="predicted"/>
<keyword evidence="1" id="KW-0456">Lyase</keyword>
<dbReference type="InterPro" id="IPR032465">
    <property type="entry name" value="ACMSD"/>
</dbReference>
<dbReference type="InterPro" id="IPR006680">
    <property type="entry name" value="Amidohydro-rel"/>
</dbReference>
<feature type="domain" description="Amidohydrolase-related" evidence="2">
    <location>
        <begin position="104"/>
        <end position="408"/>
    </location>
</feature>
<accession>A0A6J7AA64</accession>
<dbReference type="Pfam" id="PF04909">
    <property type="entry name" value="Amidohydro_2"/>
    <property type="match status" value="1"/>
</dbReference>
<organism evidence="3">
    <name type="scientific">freshwater metagenome</name>
    <dbReference type="NCBI Taxonomy" id="449393"/>
    <lineage>
        <taxon>unclassified sequences</taxon>
        <taxon>metagenomes</taxon>
        <taxon>ecological metagenomes</taxon>
    </lineage>
</organism>
<evidence type="ECO:0000256" key="1">
    <source>
        <dbReference type="ARBA" id="ARBA00023239"/>
    </source>
</evidence>
<dbReference type="PANTHER" id="PTHR21240">
    <property type="entry name" value="2-AMINO-3-CARBOXYLMUCONATE-6-SEMIALDEHYDE DECARBOXYLASE"/>
    <property type="match status" value="1"/>
</dbReference>
<dbReference type="PANTHER" id="PTHR21240:SF28">
    <property type="entry name" value="ISO-OROTATE DECARBOXYLASE (EUROFUNG)"/>
    <property type="match status" value="1"/>
</dbReference>
<dbReference type="Gene3D" id="3.20.20.140">
    <property type="entry name" value="Metal-dependent hydrolases"/>
    <property type="match status" value="1"/>
</dbReference>
<name>A0A6J7AA64_9ZZZZ</name>
<dbReference type="InterPro" id="IPR032466">
    <property type="entry name" value="Metal_Hydrolase"/>
</dbReference>
<reference evidence="3" key="1">
    <citation type="submission" date="2020-05" db="EMBL/GenBank/DDBJ databases">
        <authorList>
            <person name="Chiriac C."/>
            <person name="Salcher M."/>
            <person name="Ghai R."/>
            <person name="Kavagutti S V."/>
        </authorList>
    </citation>
    <scope>NUCLEOTIDE SEQUENCE</scope>
</reference>
<evidence type="ECO:0000259" key="2">
    <source>
        <dbReference type="Pfam" id="PF04909"/>
    </source>
</evidence>
<evidence type="ECO:0000313" key="3">
    <source>
        <dbReference type="EMBL" id="CAB4829816.1"/>
    </source>
</evidence>
<dbReference type="EMBL" id="CAFABA010000048">
    <property type="protein sequence ID" value="CAB4829816.1"/>
    <property type="molecule type" value="Genomic_DNA"/>
</dbReference>
<dbReference type="GO" id="GO:0019748">
    <property type="term" value="P:secondary metabolic process"/>
    <property type="evidence" value="ECO:0007669"/>
    <property type="project" value="TreeGrafter"/>
</dbReference>
<dbReference type="GO" id="GO:0016787">
    <property type="term" value="F:hydrolase activity"/>
    <property type="evidence" value="ECO:0007669"/>
    <property type="project" value="InterPro"/>
</dbReference>
<dbReference type="GO" id="GO:0005737">
    <property type="term" value="C:cytoplasm"/>
    <property type="evidence" value="ECO:0007669"/>
    <property type="project" value="TreeGrafter"/>
</dbReference>
<protein>
    <submittedName>
        <fullName evidence="3">Unannotated protein</fullName>
    </submittedName>
</protein>
<sequence>MTITAPNPVNTETPVIPLIISVDDHVVEPAHLWQTWLPEKYRDKGPKIERHRIGGLLYKGGLNYEYEVDPEDGTGDVCDIWFYEGNMYPHKRHVAAVGFARDDMTLTPISYDEMRQGCWDPKFRLLDMDIDHVEKSLAFPTFPRFCGQTFTEAKDREVGLECVYAYNNWMVEEWCGDSGGRLIPLCIVPLWDADLAAAEVRRNAARGVHAVCFSEIPTHLGLPSIHSGFWDPFFQACSDTHTTINMHIGSSSKMPAASPDAPAAVNAALSFNNSFASLTDFLFSGVFIRYPELKVAYSEGQIGWVPYLLERADDVWLQHRAWGGVKDTIPNPPSTYYYDHVFTCFFRDRHGLENLHIIGEDNITFETDYPHTDSSWPDTLSIAEKMFAGLTDEQIYKAVRGNAIRMLSLPVDKR</sequence>
<dbReference type="SUPFAM" id="SSF51556">
    <property type="entry name" value="Metallo-dependent hydrolases"/>
    <property type="match status" value="1"/>
</dbReference>
<dbReference type="AlphaFoldDB" id="A0A6J7AA64"/>
<dbReference type="GO" id="GO:0016831">
    <property type="term" value="F:carboxy-lyase activity"/>
    <property type="evidence" value="ECO:0007669"/>
    <property type="project" value="InterPro"/>
</dbReference>
<gene>
    <name evidence="3" type="ORF">UFOPK3139_01340</name>
</gene>